<feature type="domain" description="VOC" evidence="1">
    <location>
        <begin position="17"/>
        <end position="136"/>
    </location>
</feature>
<comment type="caution">
    <text evidence="2">The sequence shown here is derived from an EMBL/GenBank/DDBJ whole genome shotgun (WGS) entry which is preliminary data.</text>
</comment>
<keyword evidence="2" id="KW-0560">Oxidoreductase</keyword>
<dbReference type="InterPro" id="IPR037523">
    <property type="entry name" value="VOC_core"/>
</dbReference>
<dbReference type="InterPro" id="IPR004360">
    <property type="entry name" value="Glyas_Fos-R_dOase_dom"/>
</dbReference>
<keyword evidence="2" id="KW-0223">Dioxygenase</keyword>
<dbReference type="RefSeq" id="WP_116517103.1">
    <property type="nucleotide sequence ID" value="NZ_JACCEX010000001.1"/>
</dbReference>
<dbReference type="STRING" id="1231391.GCA_000308195_01414"/>
<dbReference type="GO" id="GO:0051213">
    <property type="term" value="F:dioxygenase activity"/>
    <property type="evidence" value="ECO:0007669"/>
    <property type="project" value="UniProtKB-KW"/>
</dbReference>
<evidence type="ECO:0000259" key="1">
    <source>
        <dbReference type="PROSITE" id="PS51819"/>
    </source>
</evidence>
<feature type="domain" description="VOC" evidence="1">
    <location>
        <begin position="188"/>
        <end position="302"/>
    </location>
</feature>
<gene>
    <name evidence="2" type="ORF">C7440_0179</name>
</gene>
<dbReference type="SUPFAM" id="SSF54593">
    <property type="entry name" value="Glyoxalase/Bleomycin resistance protein/Dihydroxybiphenyl dioxygenase"/>
    <property type="match status" value="2"/>
</dbReference>
<dbReference type="CDD" id="cd06587">
    <property type="entry name" value="VOC"/>
    <property type="match status" value="1"/>
</dbReference>
<proteinExistence type="predicted"/>
<organism evidence="2 3">
    <name type="scientific">Pusillimonas noertemannii</name>
    <dbReference type="NCBI Taxonomy" id="305977"/>
    <lineage>
        <taxon>Bacteria</taxon>
        <taxon>Pseudomonadati</taxon>
        <taxon>Pseudomonadota</taxon>
        <taxon>Betaproteobacteria</taxon>
        <taxon>Burkholderiales</taxon>
        <taxon>Alcaligenaceae</taxon>
        <taxon>Pusillimonas</taxon>
    </lineage>
</organism>
<accession>A0A2U1CPI4</accession>
<dbReference type="Pfam" id="PF00903">
    <property type="entry name" value="Glyoxalase"/>
    <property type="match status" value="2"/>
</dbReference>
<reference evidence="2 3" key="1">
    <citation type="submission" date="2018-04" db="EMBL/GenBank/DDBJ databases">
        <title>Genomic Encyclopedia of Type Strains, Phase IV (KMG-IV): sequencing the most valuable type-strain genomes for metagenomic binning, comparative biology and taxonomic classification.</title>
        <authorList>
            <person name="Goeker M."/>
        </authorList>
    </citation>
    <scope>NUCLEOTIDE SEQUENCE [LARGE SCALE GENOMIC DNA]</scope>
    <source>
        <strain evidence="2 3">DSM 10065</strain>
    </source>
</reference>
<protein>
    <submittedName>
        <fullName evidence="2">Catechol 2,3-dioxygenase</fullName>
    </submittedName>
</protein>
<dbReference type="PANTHER" id="PTHR43279:SF1">
    <property type="entry name" value="CATECHOL-2,3-DIOXYGENASE"/>
    <property type="match status" value="1"/>
</dbReference>
<dbReference type="EMBL" id="QEKO01000001">
    <property type="protein sequence ID" value="PVY67796.1"/>
    <property type="molecule type" value="Genomic_DNA"/>
</dbReference>
<keyword evidence="3" id="KW-1185">Reference proteome</keyword>
<name>A0A2U1CPI4_9BURK</name>
<dbReference type="Proteomes" id="UP000246145">
    <property type="component" value="Unassembled WGS sequence"/>
</dbReference>
<dbReference type="OrthoDB" id="9804944at2"/>
<evidence type="ECO:0000313" key="3">
    <source>
        <dbReference type="Proteomes" id="UP000246145"/>
    </source>
</evidence>
<dbReference type="PANTHER" id="PTHR43279">
    <property type="entry name" value="CATECHOL-2,3-DIOXYGENASE"/>
    <property type="match status" value="1"/>
</dbReference>
<dbReference type="InterPro" id="IPR029068">
    <property type="entry name" value="Glyas_Bleomycin-R_OHBP_Dase"/>
</dbReference>
<sequence length="322" mass="36494">MGQIEKQAGVRFFQPRRLGHVNLFVSSYERAAEFYQDIVGLEEVYRQPDNRASFVSNGNTYHDLGLTDVSSHYAQKNQQPGLNHIAFEVENEVDLVKGYNQAVGAGVKFMSTQDHDVAHSLYKLDPEGNAVEVYADVVEDWRTARHGVFEKVKPEWIPGVTNEPLSERLYPNNPPIHVVPSSVFRARRVTHAGFVADDYENLYDYYTELIGLTPYVGDRGSEYCVLRGTVSTEGLSLFRRPAGTPQGMHHVGIEVKDESELDRALKKMAENGIALEREVNHPARRTVCILDPDGIRLQFYVNRQWDPSQLKGIDLQEALYLL</sequence>
<dbReference type="PROSITE" id="PS51819">
    <property type="entry name" value="VOC"/>
    <property type="match status" value="2"/>
</dbReference>
<evidence type="ECO:0000313" key="2">
    <source>
        <dbReference type="EMBL" id="PVY67796.1"/>
    </source>
</evidence>
<dbReference type="Gene3D" id="3.10.180.10">
    <property type="entry name" value="2,3-Dihydroxybiphenyl 1,2-Dioxygenase, domain 1"/>
    <property type="match status" value="2"/>
</dbReference>
<dbReference type="AlphaFoldDB" id="A0A2U1CPI4"/>